<proteinExistence type="predicted"/>
<comment type="caution">
    <text evidence="1">The sequence shown here is derived from an EMBL/GenBank/DDBJ whole genome shotgun (WGS) entry which is preliminary data.</text>
</comment>
<sequence length="106" mass="10917">MTFQVDPDGLRAAAGELALLPTEVDNAPKLDADPVAKLLAGLSVGTELGKSNAASTQAKDVLKARFDEFSALLVTCADSFHGNDQDAAQRLAAVADLNSGDPHAGR</sequence>
<protein>
    <recommendedName>
        <fullName evidence="3">ESX-1 secretion-associated protein</fullName>
    </recommendedName>
</protein>
<accession>A0A2S6A1A4</accession>
<evidence type="ECO:0000313" key="1">
    <source>
        <dbReference type="EMBL" id="PPJ25054.1"/>
    </source>
</evidence>
<keyword evidence="2" id="KW-1185">Reference proteome</keyword>
<dbReference type="AlphaFoldDB" id="A0A2S6A1A4"/>
<gene>
    <name evidence="1" type="ORF">C5F51_24090</name>
</gene>
<evidence type="ECO:0008006" key="3">
    <source>
        <dbReference type="Google" id="ProtNLM"/>
    </source>
</evidence>
<name>A0A2S6A1A4_9NOCA</name>
<evidence type="ECO:0000313" key="2">
    <source>
        <dbReference type="Proteomes" id="UP000238356"/>
    </source>
</evidence>
<dbReference type="Proteomes" id="UP000238356">
    <property type="component" value="Unassembled WGS sequence"/>
</dbReference>
<reference evidence="1 2" key="1">
    <citation type="submission" date="2018-02" db="EMBL/GenBank/DDBJ databases">
        <title>8 Nocardia nova and 1 Nocardia cyriacigeorgica strain used for evolution to TMP-SMX.</title>
        <authorList>
            <person name="Mehta H."/>
            <person name="Weng J."/>
            <person name="Shamoo Y."/>
        </authorList>
    </citation>
    <scope>NUCLEOTIDE SEQUENCE [LARGE SCALE GENOMIC DNA]</scope>
    <source>
        <strain evidence="1 2">BAA2227</strain>
    </source>
</reference>
<dbReference type="EMBL" id="PSZD01000017">
    <property type="protein sequence ID" value="PPJ25054.1"/>
    <property type="molecule type" value="Genomic_DNA"/>
</dbReference>
<dbReference type="RefSeq" id="WP_063015962.1">
    <property type="nucleotide sequence ID" value="NZ_JADLQW010000016.1"/>
</dbReference>
<organism evidence="1 2">
    <name type="scientific">Nocardia nova</name>
    <dbReference type="NCBI Taxonomy" id="37330"/>
    <lineage>
        <taxon>Bacteria</taxon>
        <taxon>Bacillati</taxon>
        <taxon>Actinomycetota</taxon>
        <taxon>Actinomycetes</taxon>
        <taxon>Mycobacteriales</taxon>
        <taxon>Nocardiaceae</taxon>
        <taxon>Nocardia</taxon>
    </lineage>
</organism>